<evidence type="ECO:0000313" key="2">
    <source>
        <dbReference type="Proteomes" id="UP000007167"/>
    </source>
</evidence>
<keyword evidence="2" id="KW-1185">Reference proteome</keyword>
<dbReference type="RefSeq" id="YP_007007787.1">
    <property type="nucleotide sequence ID" value="NC_019528.1"/>
</dbReference>
<dbReference type="KEGG" id="vg:14013229"/>
<protein>
    <submittedName>
        <fullName evidence="1">Uncharacterized protein</fullName>
    </submittedName>
</protein>
<organism evidence="1 2">
    <name type="scientific">Aeromonas phage phiAS7</name>
    <dbReference type="NCBI Taxonomy" id="1141132"/>
    <lineage>
        <taxon>Viruses</taxon>
        <taxon>Duplodnaviria</taxon>
        <taxon>Heunggongvirae</taxon>
        <taxon>Uroviricota</taxon>
        <taxon>Caudoviricetes</taxon>
        <taxon>Autographivirales</taxon>
        <taxon>Autonotataviridae</taxon>
        <taxon>Aerosvirus</taxon>
        <taxon>Aerosvirus AS7</taxon>
    </lineage>
</organism>
<accession>H6UK22</accession>
<dbReference type="GeneID" id="14013229"/>
<name>H6UK22_9CAUD</name>
<dbReference type="EMBL" id="JN651747">
    <property type="protein sequence ID" value="AEZ65040.1"/>
    <property type="molecule type" value="Genomic_DNA"/>
</dbReference>
<sequence length="91" mass="10115">MLKRNRKLNKQALIESSLMYGLCRVNVTKYRAFRELAGYHGPILAARMVADALARFPSSAASTDCNIWGFVVWGLTGYSAEWQEASATIPC</sequence>
<dbReference type="Proteomes" id="UP000007167">
    <property type="component" value="Segment"/>
</dbReference>
<proteinExistence type="predicted"/>
<gene>
    <name evidence="1" type="ORF">phiAS7_00015</name>
</gene>
<evidence type="ECO:0000313" key="1">
    <source>
        <dbReference type="EMBL" id="AEZ65040.1"/>
    </source>
</evidence>
<reference evidence="1 2" key="1">
    <citation type="journal article" date="2012" name="J. Virol.">
        <title>Complete Genome Sequence of Bacteriophage phiAS7, a T7-Like Virus That Infects Aeromonas salmonicida subsp. salmonicida.</title>
        <authorList>
            <person name="Kim J.H."/>
            <person name="Son J.S."/>
            <person name="Choresca C.H."/>
            <person name="Shin S.P."/>
            <person name="Han J.E."/>
            <person name="Jun J.W."/>
            <person name="Kang D.H."/>
            <person name="Oh C."/>
            <person name="Heo S.J."/>
            <person name="Park S.C."/>
        </authorList>
    </citation>
    <scope>NUCLEOTIDE SEQUENCE [LARGE SCALE GENOMIC DNA]</scope>
</reference>